<keyword evidence="3" id="KW-1185">Reference proteome</keyword>
<dbReference type="Gene3D" id="1.25.10.10">
    <property type="entry name" value="Leucine-rich Repeat Variant"/>
    <property type="match status" value="1"/>
</dbReference>
<proteinExistence type="predicted"/>
<reference evidence="3" key="2">
    <citation type="journal article" date="2016" name="Sci. Rep.">
        <title>Dictyocaulus viviparus genome, variome and transcriptome elucidate lungworm biology and support future intervention.</title>
        <authorList>
            <person name="McNulty S.N."/>
            <person name="Strube C."/>
            <person name="Rosa B.A."/>
            <person name="Martin J.C."/>
            <person name="Tyagi R."/>
            <person name="Choi Y.J."/>
            <person name="Wang Q."/>
            <person name="Hallsworth Pepin K."/>
            <person name="Zhang X."/>
            <person name="Ozersky P."/>
            <person name="Wilson R.K."/>
            <person name="Sternberg P.W."/>
            <person name="Gasser R.B."/>
            <person name="Mitreva M."/>
        </authorList>
    </citation>
    <scope>NUCLEOTIDE SEQUENCE [LARGE SCALE GENOMIC DNA]</scope>
    <source>
        <strain evidence="3">HannoverDv2000</strain>
    </source>
</reference>
<accession>A0A0D8Y5N0</accession>
<dbReference type="AlphaFoldDB" id="A0A0D8Y5N0"/>
<dbReference type="InterPro" id="IPR011989">
    <property type="entry name" value="ARM-like"/>
</dbReference>
<organism evidence="2 3">
    <name type="scientific">Dictyocaulus viviparus</name>
    <name type="common">Bovine lungworm</name>
    <dbReference type="NCBI Taxonomy" id="29172"/>
    <lineage>
        <taxon>Eukaryota</taxon>
        <taxon>Metazoa</taxon>
        <taxon>Ecdysozoa</taxon>
        <taxon>Nematoda</taxon>
        <taxon>Chromadorea</taxon>
        <taxon>Rhabditida</taxon>
        <taxon>Rhabditina</taxon>
        <taxon>Rhabditomorpha</taxon>
        <taxon>Strongyloidea</taxon>
        <taxon>Metastrongylidae</taxon>
        <taxon>Dictyocaulus</taxon>
    </lineage>
</organism>
<reference evidence="2 3" key="1">
    <citation type="submission" date="2013-11" db="EMBL/GenBank/DDBJ databases">
        <title>Draft genome of the bovine lungworm Dictyocaulus viviparus.</title>
        <authorList>
            <person name="Mitreva M."/>
        </authorList>
    </citation>
    <scope>NUCLEOTIDE SEQUENCE [LARGE SCALE GENOMIC DNA]</scope>
    <source>
        <strain evidence="2 3">HannoverDv2000</strain>
    </source>
</reference>
<protein>
    <recommendedName>
        <fullName evidence="1">Formin FH3 domain-containing protein</fullName>
    </recommendedName>
</protein>
<evidence type="ECO:0000259" key="1">
    <source>
        <dbReference type="Pfam" id="PF06367"/>
    </source>
</evidence>
<dbReference type="STRING" id="29172.A0A0D8Y5N0"/>
<gene>
    <name evidence="2" type="ORF">DICVIV_02330</name>
</gene>
<dbReference type="OrthoDB" id="1104827at2759"/>
<evidence type="ECO:0000313" key="3">
    <source>
        <dbReference type="Proteomes" id="UP000053766"/>
    </source>
</evidence>
<dbReference type="EMBL" id="KN716182">
    <property type="protein sequence ID" value="KJH51497.1"/>
    <property type="molecule type" value="Genomic_DNA"/>
</dbReference>
<dbReference type="InterPro" id="IPR010472">
    <property type="entry name" value="FH3_dom"/>
</dbReference>
<dbReference type="Pfam" id="PF06367">
    <property type="entry name" value="Drf_FH3"/>
    <property type="match status" value="1"/>
</dbReference>
<dbReference type="InterPro" id="IPR016024">
    <property type="entry name" value="ARM-type_fold"/>
</dbReference>
<dbReference type="SUPFAM" id="SSF48371">
    <property type="entry name" value="ARM repeat"/>
    <property type="match status" value="1"/>
</dbReference>
<name>A0A0D8Y5N0_DICVI</name>
<feature type="domain" description="Formin FH3" evidence="1">
    <location>
        <begin position="9"/>
        <end position="108"/>
    </location>
</feature>
<dbReference type="Proteomes" id="UP000053766">
    <property type="component" value="Unassembled WGS sequence"/>
</dbReference>
<dbReference type="Gene3D" id="1.10.238.150">
    <property type="entry name" value="Formin, FH3 diaphanous domain"/>
    <property type="match status" value="1"/>
</dbReference>
<sequence length="119" mass="13374">MTILRRFQSSLEFRLHLRCEFLLLGMANAVAMIRSEASSLLRDHLDLFEMMRKEDEMVLCSGKSEDSGASSPVNFESASDIAEAVQSKLRSSPALPYFMSLLQHMLMVHIGILTAVNDH</sequence>
<evidence type="ECO:0000313" key="2">
    <source>
        <dbReference type="EMBL" id="KJH51497.1"/>
    </source>
</evidence>
<dbReference type="GO" id="GO:0003779">
    <property type="term" value="F:actin binding"/>
    <property type="evidence" value="ECO:0007669"/>
    <property type="project" value="InterPro"/>
</dbReference>